<dbReference type="AlphaFoldDB" id="A0A7X0NPC1"/>
<dbReference type="GO" id="GO:0005524">
    <property type="term" value="F:ATP binding"/>
    <property type="evidence" value="ECO:0007669"/>
    <property type="project" value="UniProtKB-KW"/>
</dbReference>
<dbReference type="GO" id="GO:0046983">
    <property type="term" value="F:protein dimerization activity"/>
    <property type="evidence" value="ECO:0007669"/>
    <property type="project" value="InterPro"/>
</dbReference>
<keyword evidence="13" id="KW-1185">Reference proteome</keyword>
<organism evidence="12 13">
    <name type="scientific">Nonomuraea rubra</name>
    <dbReference type="NCBI Taxonomy" id="46180"/>
    <lineage>
        <taxon>Bacteria</taxon>
        <taxon>Bacillati</taxon>
        <taxon>Actinomycetota</taxon>
        <taxon>Actinomycetes</taxon>
        <taxon>Streptosporangiales</taxon>
        <taxon>Streptosporangiaceae</taxon>
        <taxon>Nonomuraea</taxon>
    </lineage>
</organism>
<dbReference type="Gene3D" id="3.30.565.10">
    <property type="entry name" value="Histidine kinase-like ATPase, C-terminal domain"/>
    <property type="match status" value="1"/>
</dbReference>
<dbReference type="InterPro" id="IPR036890">
    <property type="entry name" value="HATPase_C_sf"/>
</dbReference>
<dbReference type="GO" id="GO:0016020">
    <property type="term" value="C:membrane"/>
    <property type="evidence" value="ECO:0007669"/>
    <property type="project" value="InterPro"/>
</dbReference>
<keyword evidence="8" id="KW-0902">Two-component regulatory system</keyword>
<dbReference type="InterPro" id="IPR011712">
    <property type="entry name" value="Sig_transdc_His_kin_sub3_dim/P"/>
</dbReference>
<feature type="transmembrane region" description="Helical" evidence="9">
    <location>
        <begin position="132"/>
        <end position="153"/>
    </location>
</feature>
<dbReference type="GO" id="GO:0000155">
    <property type="term" value="F:phosphorelay sensor kinase activity"/>
    <property type="evidence" value="ECO:0007669"/>
    <property type="project" value="InterPro"/>
</dbReference>
<dbReference type="RefSeq" id="WP_185101799.1">
    <property type="nucleotide sequence ID" value="NZ_JACHMI010000001.1"/>
</dbReference>
<dbReference type="CDD" id="cd16917">
    <property type="entry name" value="HATPase_UhpB-NarQ-NarX-like"/>
    <property type="match status" value="1"/>
</dbReference>
<comment type="catalytic activity">
    <reaction evidence="1">
        <text>ATP + protein L-histidine = ADP + protein N-phospho-L-histidine.</text>
        <dbReference type="EC" id="2.7.13.3"/>
    </reaction>
</comment>
<dbReference type="SUPFAM" id="SSF55874">
    <property type="entry name" value="ATPase domain of HSP90 chaperone/DNA topoisomerase II/histidine kinase"/>
    <property type="match status" value="1"/>
</dbReference>
<dbReference type="PANTHER" id="PTHR24421">
    <property type="entry name" value="NITRATE/NITRITE SENSOR PROTEIN NARX-RELATED"/>
    <property type="match status" value="1"/>
</dbReference>
<dbReference type="EC" id="2.7.13.3" evidence="2"/>
<evidence type="ECO:0000256" key="4">
    <source>
        <dbReference type="ARBA" id="ARBA00022679"/>
    </source>
</evidence>
<dbReference type="Pfam" id="PF07730">
    <property type="entry name" value="HisKA_3"/>
    <property type="match status" value="1"/>
</dbReference>
<dbReference type="InterPro" id="IPR050482">
    <property type="entry name" value="Sensor_HK_TwoCompSys"/>
</dbReference>
<feature type="transmembrane region" description="Helical" evidence="9">
    <location>
        <begin position="82"/>
        <end position="100"/>
    </location>
</feature>
<proteinExistence type="predicted"/>
<accession>A0A7X0NPC1</accession>
<evidence type="ECO:0000313" key="12">
    <source>
        <dbReference type="EMBL" id="MBB6547106.1"/>
    </source>
</evidence>
<feature type="transmembrane region" description="Helical" evidence="9">
    <location>
        <begin position="51"/>
        <end position="70"/>
    </location>
</feature>
<evidence type="ECO:0000259" key="11">
    <source>
        <dbReference type="Pfam" id="PF07730"/>
    </source>
</evidence>
<evidence type="ECO:0000256" key="1">
    <source>
        <dbReference type="ARBA" id="ARBA00000085"/>
    </source>
</evidence>
<evidence type="ECO:0000256" key="6">
    <source>
        <dbReference type="ARBA" id="ARBA00022777"/>
    </source>
</evidence>
<dbReference type="Pfam" id="PF02518">
    <property type="entry name" value="HATPase_c"/>
    <property type="match status" value="1"/>
</dbReference>
<dbReference type="Proteomes" id="UP000565579">
    <property type="component" value="Unassembled WGS sequence"/>
</dbReference>
<evidence type="ECO:0000256" key="8">
    <source>
        <dbReference type="ARBA" id="ARBA00023012"/>
    </source>
</evidence>
<keyword evidence="7" id="KW-0067">ATP-binding</keyword>
<keyword evidence="9" id="KW-0472">Membrane</keyword>
<keyword evidence="4" id="KW-0808">Transferase</keyword>
<keyword evidence="5" id="KW-0547">Nucleotide-binding</keyword>
<evidence type="ECO:0000313" key="13">
    <source>
        <dbReference type="Proteomes" id="UP000565579"/>
    </source>
</evidence>
<feature type="transmembrane region" description="Helical" evidence="9">
    <location>
        <begin position="25"/>
        <end position="44"/>
    </location>
</feature>
<name>A0A7X0NPC1_9ACTN</name>
<evidence type="ECO:0000256" key="3">
    <source>
        <dbReference type="ARBA" id="ARBA00022553"/>
    </source>
</evidence>
<protein>
    <recommendedName>
        <fullName evidence="2">histidine kinase</fullName>
        <ecNumber evidence="2">2.7.13.3</ecNumber>
    </recommendedName>
</protein>
<feature type="domain" description="Signal transduction histidine kinase subgroup 3 dimerisation and phosphoacceptor" evidence="11">
    <location>
        <begin position="172"/>
        <end position="235"/>
    </location>
</feature>
<evidence type="ECO:0000259" key="10">
    <source>
        <dbReference type="Pfam" id="PF02518"/>
    </source>
</evidence>
<keyword evidence="9" id="KW-1133">Transmembrane helix</keyword>
<evidence type="ECO:0000256" key="7">
    <source>
        <dbReference type="ARBA" id="ARBA00022840"/>
    </source>
</evidence>
<reference evidence="12 13" key="1">
    <citation type="submission" date="2020-08" db="EMBL/GenBank/DDBJ databases">
        <title>Sequencing the genomes of 1000 actinobacteria strains.</title>
        <authorList>
            <person name="Klenk H.-P."/>
        </authorList>
    </citation>
    <scope>NUCLEOTIDE SEQUENCE [LARGE SCALE GENOMIC DNA]</scope>
    <source>
        <strain evidence="12 13">DSM 43768</strain>
    </source>
</reference>
<dbReference type="PANTHER" id="PTHR24421:SF10">
    <property type="entry name" value="NITRATE_NITRITE SENSOR PROTEIN NARQ"/>
    <property type="match status" value="1"/>
</dbReference>
<evidence type="ECO:0000256" key="2">
    <source>
        <dbReference type="ARBA" id="ARBA00012438"/>
    </source>
</evidence>
<keyword evidence="9" id="KW-0812">Transmembrane</keyword>
<sequence>MRFLAGGLVAAGAFALALALRPLPSPLVVVPAMLTAAAMSLVWWPRARPRLAAITAATGVAGATCTLAWLADPGIAGGPSTYVHTVAVLTLITLTVRWAAARQAVPAVGVAAISEALLALQITQPPPSGLDAVALTLFWSVGTGGAIGLGAYLRTLDRRRIDAVRQARRTQRLQLARDLHDFVAHDVSAMVIQAQAAQILLDRDPAEAAAALRAIEEDGARALASMDRTVRMLRELEGESASAEPLPGLDGLPELVRRFADAGFPGTELRVEPSGPVPREVATTIYRIVVEALTNVRKHAPAGSSVAIQVTDETGTVVVTVADHARDQAPPRLPSAGRTGVGLAGLAERVQALGGEFTSGRGAGGGWVVKAVFP</sequence>
<dbReference type="EMBL" id="JACHMI010000001">
    <property type="protein sequence ID" value="MBB6547106.1"/>
    <property type="molecule type" value="Genomic_DNA"/>
</dbReference>
<evidence type="ECO:0000256" key="9">
    <source>
        <dbReference type="SAM" id="Phobius"/>
    </source>
</evidence>
<keyword evidence="6 12" id="KW-0418">Kinase</keyword>
<feature type="transmembrane region" description="Helical" evidence="9">
    <location>
        <begin position="107"/>
        <end position="126"/>
    </location>
</feature>
<dbReference type="InterPro" id="IPR003594">
    <property type="entry name" value="HATPase_dom"/>
</dbReference>
<keyword evidence="3" id="KW-0597">Phosphoprotein</keyword>
<feature type="domain" description="Histidine kinase/HSP90-like ATPase" evidence="10">
    <location>
        <begin position="282"/>
        <end position="373"/>
    </location>
</feature>
<dbReference type="Gene3D" id="1.20.5.1930">
    <property type="match status" value="1"/>
</dbReference>
<comment type="caution">
    <text evidence="12">The sequence shown here is derived from an EMBL/GenBank/DDBJ whole genome shotgun (WGS) entry which is preliminary data.</text>
</comment>
<evidence type="ECO:0000256" key="5">
    <source>
        <dbReference type="ARBA" id="ARBA00022741"/>
    </source>
</evidence>
<gene>
    <name evidence="12" type="ORF">HD593_001901</name>
</gene>